<dbReference type="GO" id="GO:0032259">
    <property type="term" value="P:methylation"/>
    <property type="evidence" value="ECO:0007669"/>
    <property type="project" value="UniProtKB-KW"/>
</dbReference>
<dbReference type="Proteomes" id="UP000266906">
    <property type="component" value="Unassembled WGS sequence"/>
</dbReference>
<evidence type="ECO:0000259" key="1">
    <source>
        <dbReference type="Pfam" id="PF13649"/>
    </source>
</evidence>
<evidence type="ECO:0000313" key="2">
    <source>
        <dbReference type="EMBL" id="RPE27682.1"/>
    </source>
</evidence>
<feature type="domain" description="Methyltransferase" evidence="1">
    <location>
        <begin position="40"/>
        <end position="132"/>
    </location>
</feature>
<name>A0A3N4R3C3_9ACTN</name>
<reference evidence="2 3" key="1">
    <citation type="submission" date="2018-11" db="EMBL/GenBank/DDBJ databases">
        <title>Sequencing the genomes of 1000 actinobacteria strains.</title>
        <authorList>
            <person name="Klenk H.-P."/>
        </authorList>
    </citation>
    <scope>NUCLEOTIDE SEQUENCE [LARGE SCALE GENOMIC DNA]</scope>
    <source>
        <strain evidence="2 3">DSM 44781</strain>
    </source>
</reference>
<dbReference type="GO" id="GO:0008168">
    <property type="term" value="F:methyltransferase activity"/>
    <property type="evidence" value="ECO:0007669"/>
    <property type="project" value="UniProtKB-KW"/>
</dbReference>
<dbReference type="CDD" id="cd02440">
    <property type="entry name" value="AdoMet_MTases"/>
    <property type="match status" value="1"/>
</dbReference>
<dbReference type="Gene3D" id="3.40.50.150">
    <property type="entry name" value="Vaccinia Virus protein VP39"/>
    <property type="match status" value="1"/>
</dbReference>
<sequence>MADECFTLPRLAALYDALDPERDDLLPYLALVDELGASQVLDLGCGTGVFALLLAERGVRVLGVDPAAASVAVARRKPGAERVRWLVGDATDLPPLGVDLVTMTANAAQEITGPDHWRAALRGVRDALRPGGHLVFESRVPARRAWESWTRAASHRVSDLPGVGAVEDWVELLDVTGPLVAFRRHYVFAADGQHLTSDSTLRFRERAEVEADLRAAGLEPLGVRDAPDRPGREYVFLARRPADPTP</sequence>
<keyword evidence="2" id="KW-0489">Methyltransferase</keyword>
<keyword evidence="2" id="KW-0808">Transferase</keyword>
<dbReference type="Pfam" id="PF13649">
    <property type="entry name" value="Methyltransf_25"/>
    <property type="match status" value="1"/>
</dbReference>
<dbReference type="SUPFAM" id="SSF53335">
    <property type="entry name" value="S-adenosyl-L-methionine-dependent methyltransferases"/>
    <property type="match status" value="1"/>
</dbReference>
<dbReference type="InterPro" id="IPR029063">
    <property type="entry name" value="SAM-dependent_MTases_sf"/>
</dbReference>
<accession>A0A3N4R3C3</accession>
<dbReference type="PANTHER" id="PTHR43591">
    <property type="entry name" value="METHYLTRANSFERASE"/>
    <property type="match status" value="1"/>
</dbReference>
<proteinExistence type="predicted"/>
<dbReference type="RefSeq" id="WP_123821214.1">
    <property type="nucleotide sequence ID" value="NZ_RKQG01000003.1"/>
</dbReference>
<comment type="caution">
    <text evidence="2">The sequence shown here is derived from an EMBL/GenBank/DDBJ whole genome shotgun (WGS) entry which is preliminary data.</text>
</comment>
<evidence type="ECO:0000313" key="3">
    <source>
        <dbReference type="Proteomes" id="UP000266906"/>
    </source>
</evidence>
<keyword evidence="3" id="KW-1185">Reference proteome</keyword>
<protein>
    <submittedName>
        <fullName evidence="2">Methyltransferase family protein</fullName>
    </submittedName>
</protein>
<organism evidence="2 3">
    <name type="scientific">Kitasatospora cineracea</name>
    <dbReference type="NCBI Taxonomy" id="88074"/>
    <lineage>
        <taxon>Bacteria</taxon>
        <taxon>Bacillati</taxon>
        <taxon>Actinomycetota</taxon>
        <taxon>Actinomycetes</taxon>
        <taxon>Kitasatosporales</taxon>
        <taxon>Streptomycetaceae</taxon>
        <taxon>Kitasatospora</taxon>
    </lineage>
</organism>
<dbReference type="AlphaFoldDB" id="A0A3N4R3C3"/>
<dbReference type="EMBL" id="RKQG01000003">
    <property type="protein sequence ID" value="RPE27682.1"/>
    <property type="molecule type" value="Genomic_DNA"/>
</dbReference>
<dbReference type="PANTHER" id="PTHR43591:SF110">
    <property type="entry name" value="RHODANESE DOMAIN-CONTAINING PROTEIN"/>
    <property type="match status" value="1"/>
</dbReference>
<dbReference type="InterPro" id="IPR041698">
    <property type="entry name" value="Methyltransf_25"/>
</dbReference>
<gene>
    <name evidence="2" type="ORF">EDD38_6969</name>
</gene>